<organism evidence="2 3">
    <name type="scientific">Acanthoscelides obtectus</name>
    <name type="common">Bean weevil</name>
    <name type="synonym">Bruchus obtectus</name>
    <dbReference type="NCBI Taxonomy" id="200917"/>
    <lineage>
        <taxon>Eukaryota</taxon>
        <taxon>Metazoa</taxon>
        <taxon>Ecdysozoa</taxon>
        <taxon>Arthropoda</taxon>
        <taxon>Hexapoda</taxon>
        <taxon>Insecta</taxon>
        <taxon>Pterygota</taxon>
        <taxon>Neoptera</taxon>
        <taxon>Endopterygota</taxon>
        <taxon>Coleoptera</taxon>
        <taxon>Polyphaga</taxon>
        <taxon>Cucujiformia</taxon>
        <taxon>Chrysomeloidea</taxon>
        <taxon>Chrysomelidae</taxon>
        <taxon>Bruchinae</taxon>
        <taxon>Bruchini</taxon>
        <taxon>Acanthoscelides</taxon>
    </lineage>
</organism>
<protein>
    <recommendedName>
        <fullName evidence="4">MD-2-related lipid-recognition domain-containing protein</fullName>
    </recommendedName>
</protein>
<evidence type="ECO:0008006" key="4">
    <source>
        <dbReference type="Google" id="ProtNLM"/>
    </source>
</evidence>
<gene>
    <name evidence="2" type="ORF">ACAOBT_LOCUS23772</name>
</gene>
<dbReference type="PANTHER" id="PTHR21112">
    <property type="entry name" value="CHEMOSENSORY PROTEIN A 29A-RELATED"/>
    <property type="match status" value="1"/>
</dbReference>
<sequence length="147" mass="16729">MELCDYKNPGSVRYLKYELVNRSTRALSIKMVLTSPLDSNVAMKIEVEKWGSSGWTKIPYLPVLPNACDTMRRFFSFYTTKIWREMGVKDPDRCPIPPGEYSVKNFIIMAPEADPLAVPVRGRVRVTISLVDMTTKNNILCIIMYGG</sequence>
<name>A0A9P0LM50_ACAOB</name>
<comment type="caution">
    <text evidence="2">The sequence shown here is derived from an EMBL/GenBank/DDBJ whole genome shotgun (WGS) entry which is preliminary data.</text>
</comment>
<reference evidence="2" key="1">
    <citation type="submission" date="2022-03" db="EMBL/GenBank/DDBJ databases">
        <authorList>
            <person name="Sayadi A."/>
        </authorList>
    </citation>
    <scope>NUCLEOTIDE SEQUENCE</scope>
</reference>
<evidence type="ECO:0000313" key="2">
    <source>
        <dbReference type="EMBL" id="CAH1997478.1"/>
    </source>
</evidence>
<keyword evidence="3" id="KW-1185">Reference proteome</keyword>
<evidence type="ECO:0000256" key="1">
    <source>
        <dbReference type="ARBA" id="ARBA00022729"/>
    </source>
</evidence>
<accession>A0A9P0LM50</accession>
<dbReference type="AlphaFoldDB" id="A0A9P0LM50"/>
<dbReference type="OrthoDB" id="6661750at2759"/>
<keyword evidence="1" id="KW-0732">Signal</keyword>
<dbReference type="Gene3D" id="2.70.220.10">
    <property type="entry name" value="Ganglioside GM2 activator"/>
    <property type="match status" value="1"/>
</dbReference>
<dbReference type="SUPFAM" id="SSF63707">
    <property type="entry name" value="Ganglioside M2 (gm2) activator"/>
    <property type="match status" value="1"/>
</dbReference>
<dbReference type="PANTHER" id="PTHR21112:SF0">
    <property type="entry name" value="CHEMOSENSORY PROTEIN A 29A-RELATED"/>
    <property type="match status" value="1"/>
</dbReference>
<dbReference type="Proteomes" id="UP001152888">
    <property type="component" value="Unassembled WGS sequence"/>
</dbReference>
<dbReference type="InterPro" id="IPR036846">
    <property type="entry name" value="GM2-AP_sf"/>
</dbReference>
<proteinExistence type="predicted"/>
<dbReference type="EMBL" id="CAKOFQ010007289">
    <property type="protein sequence ID" value="CAH1997478.1"/>
    <property type="molecule type" value="Genomic_DNA"/>
</dbReference>
<evidence type="ECO:0000313" key="3">
    <source>
        <dbReference type="Proteomes" id="UP001152888"/>
    </source>
</evidence>